<dbReference type="Gene3D" id="3.60.21.10">
    <property type="match status" value="1"/>
</dbReference>
<gene>
    <name evidence="2" type="ORF">F7D14_18205</name>
</gene>
<protein>
    <submittedName>
        <fullName evidence="2">Serine/threonine protein phosphatase</fullName>
    </submittedName>
</protein>
<feature type="domain" description="Calcineurin-like phosphoesterase" evidence="1">
    <location>
        <begin position="24"/>
        <end position="215"/>
    </location>
</feature>
<keyword evidence="3" id="KW-1185">Reference proteome</keyword>
<dbReference type="Proteomes" id="UP000422569">
    <property type="component" value="Chromosome"/>
</dbReference>
<dbReference type="InterPro" id="IPR004843">
    <property type="entry name" value="Calcineurin-like_PHP"/>
</dbReference>
<dbReference type="RefSeq" id="WP_051001092.1">
    <property type="nucleotide sequence ID" value="NZ_CP044331.1"/>
</dbReference>
<organism evidence="2 3">
    <name type="scientific">Methylocystis parvus</name>
    <dbReference type="NCBI Taxonomy" id="134"/>
    <lineage>
        <taxon>Bacteria</taxon>
        <taxon>Pseudomonadati</taxon>
        <taxon>Pseudomonadota</taxon>
        <taxon>Alphaproteobacteria</taxon>
        <taxon>Hyphomicrobiales</taxon>
        <taxon>Methylocystaceae</taxon>
        <taxon>Methylocystis</taxon>
    </lineage>
</organism>
<dbReference type="KEGG" id="mpar:F7D14_18205"/>
<dbReference type="Pfam" id="PF00149">
    <property type="entry name" value="Metallophos"/>
    <property type="match status" value="1"/>
</dbReference>
<sequence length="249" mass="27903">MRDDAASQSLPNLGSHAILPEGVRIYAVGDIHGRADLLEQAFIRIEAHKRVRPIANSIEIYLGDYIDRGPHSRNVLDQMIARATEPNVVALIGNHEEFLLQSLQDGEAFPDWMRYGGRETLLSYGVPAPLEASSRRLEETRRLMKDALPKSHIHFLESRPLSYSYGGFFFVHAGVRPNVALEAQRRSDLLWIRDEFIGWSGALPAIVVHGHTPVRTPRVEPYKINIDTGAYVTGRLTCLVLEGATRAFL</sequence>
<dbReference type="InterPro" id="IPR050126">
    <property type="entry name" value="Ap4A_hydrolase"/>
</dbReference>
<dbReference type="SUPFAM" id="SSF56300">
    <property type="entry name" value="Metallo-dependent phosphatases"/>
    <property type="match status" value="1"/>
</dbReference>
<reference evidence="2 3" key="1">
    <citation type="submission" date="2019-09" db="EMBL/GenBank/DDBJ databases">
        <title>Isolation and complete genome sequencing of Methylocystis species.</title>
        <authorList>
            <person name="Rumah B.L."/>
            <person name="Stead C.E."/>
            <person name="Stevens B.C."/>
            <person name="Minton N.P."/>
            <person name="Grosse-Honebrink A."/>
            <person name="Zhang Y."/>
        </authorList>
    </citation>
    <scope>NUCLEOTIDE SEQUENCE [LARGE SCALE GENOMIC DNA]</scope>
    <source>
        <strain evidence="2 3">BRCS2</strain>
    </source>
</reference>
<proteinExistence type="predicted"/>
<dbReference type="GO" id="GO:0005737">
    <property type="term" value="C:cytoplasm"/>
    <property type="evidence" value="ECO:0007669"/>
    <property type="project" value="TreeGrafter"/>
</dbReference>
<dbReference type="InterPro" id="IPR029052">
    <property type="entry name" value="Metallo-depent_PP-like"/>
</dbReference>
<dbReference type="GO" id="GO:0008803">
    <property type="term" value="F:bis(5'-nucleosyl)-tetraphosphatase (symmetrical) activity"/>
    <property type="evidence" value="ECO:0007669"/>
    <property type="project" value="TreeGrafter"/>
</dbReference>
<dbReference type="GO" id="GO:0110154">
    <property type="term" value="P:RNA decapping"/>
    <property type="evidence" value="ECO:0007669"/>
    <property type="project" value="TreeGrafter"/>
</dbReference>
<dbReference type="AlphaFoldDB" id="A0A6B8M5G3"/>
<evidence type="ECO:0000313" key="3">
    <source>
        <dbReference type="Proteomes" id="UP000422569"/>
    </source>
</evidence>
<evidence type="ECO:0000313" key="2">
    <source>
        <dbReference type="EMBL" id="QGM99224.1"/>
    </source>
</evidence>
<dbReference type="EMBL" id="CP044331">
    <property type="protein sequence ID" value="QGM99224.1"/>
    <property type="molecule type" value="Genomic_DNA"/>
</dbReference>
<dbReference type="PANTHER" id="PTHR42850:SF4">
    <property type="entry name" value="ZINC-DEPENDENT ENDOPOLYPHOSPHATASE"/>
    <property type="match status" value="1"/>
</dbReference>
<dbReference type="PANTHER" id="PTHR42850">
    <property type="entry name" value="METALLOPHOSPHOESTERASE"/>
    <property type="match status" value="1"/>
</dbReference>
<name>A0A6B8M5G3_9HYPH</name>
<accession>A0A6B8M5G3</accession>
<evidence type="ECO:0000259" key="1">
    <source>
        <dbReference type="Pfam" id="PF00149"/>
    </source>
</evidence>
<dbReference type="GO" id="GO:0016791">
    <property type="term" value="F:phosphatase activity"/>
    <property type="evidence" value="ECO:0007669"/>
    <property type="project" value="TreeGrafter"/>
</dbReference>
<dbReference type="CDD" id="cd00144">
    <property type="entry name" value="MPP_PPP_family"/>
    <property type="match status" value="1"/>
</dbReference>